<name>A0AAC9PTH4_9PSEU</name>
<sequence>MTKLSTLLDQIDTGALLLPEFQRGYVWNRDQVRGLMLSLYRGYPVGGLLVWETEGEGTDVRGSTAGGGARLLLLDGQQRITSLYGVIRGRAPQFFEGNAQAFTDLCFHVEDEVFEFHAPSTKAGDPLWIRVTELFQKGLVPYLRRFADDQADAYLDRLNRVHQITGREFHEEKITGRDKTIDVVVDIFNRVNSGGTVLSKGDLALAKICAQWPAARQVMRQKLDQWEKAGFKFSLDWMLRNATAVASGRSVFTALDKVDPDVFRDGVEAAGNHVSTFLDAVSARLGLDHDRVLMGRGGIPVITRLLHLMGGSFADTAQRDKVLFWYVHCALWGRFAGSTETVLQQDYEVVERAGIDGLIANLERWRGGRLDVASHDFEGATTGSRFYPLLYLLTRAKGARDLGSGLELKSEMLGRLTSLQVHHIFPKALLYKAGRDRGIVNAIANFCFLTQETNLAIGKRQPSDYFAEAEQRHPGVLASQWIPEDPALWEVDRYEDFLAARRELLAESAQSFLTGLRTGARDVEHDLAPIQVVAAEENDPRAIQVRSLIDELLTAGCVEPDLDAAISDPDTGRELAVAEAYWPAGLQPGQGRPVVLELDHEAADIPRLEELGMEVFTSVDALRGFVTRRNESASGVDHIVSGPADAAMDGVEDAADFDAAIRRLYERARSEAGYHASHLLRMISEYGGVATARKILRAPAVSDGFAAMWERGRLDLTVEALIIEPGHRRWFPDVEVETARRRLEQFGYF</sequence>
<feature type="domain" description="GmrSD restriction endonucleases N-terminal" evidence="1">
    <location>
        <begin position="4"/>
        <end position="208"/>
    </location>
</feature>
<dbReference type="PANTHER" id="PTHR37292">
    <property type="entry name" value="VNG6097C"/>
    <property type="match status" value="1"/>
</dbReference>
<dbReference type="KEGG" id="acad:UA74_20540"/>
<evidence type="ECO:0000313" key="3">
    <source>
        <dbReference type="Proteomes" id="UP000185511"/>
    </source>
</evidence>
<dbReference type="AlphaFoldDB" id="A0AAC9PTH4"/>
<evidence type="ECO:0000313" key="2">
    <source>
        <dbReference type="EMBL" id="APU16133.1"/>
    </source>
</evidence>
<proteinExistence type="predicted"/>
<dbReference type="Pfam" id="PF03235">
    <property type="entry name" value="GmrSD_N"/>
    <property type="match status" value="1"/>
</dbReference>
<dbReference type="EMBL" id="CP016076">
    <property type="protein sequence ID" value="APU16133.1"/>
    <property type="molecule type" value="Genomic_DNA"/>
</dbReference>
<dbReference type="RefSeq" id="WP_075765249.1">
    <property type="nucleotide sequence ID" value="NZ_CP016076.1"/>
</dbReference>
<dbReference type="PANTHER" id="PTHR37292:SF2">
    <property type="entry name" value="DUF262 DOMAIN-CONTAINING PROTEIN"/>
    <property type="match status" value="1"/>
</dbReference>
<dbReference type="InterPro" id="IPR004919">
    <property type="entry name" value="GmrSD_N"/>
</dbReference>
<evidence type="ECO:0000259" key="1">
    <source>
        <dbReference type="Pfam" id="PF03235"/>
    </source>
</evidence>
<dbReference type="Proteomes" id="UP000185511">
    <property type="component" value="Chromosome"/>
</dbReference>
<protein>
    <recommendedName>
        <fullName evidence="1">GmrSD restriction endonucleases N-terminal domain-containing protein</fullName>
    </recommendedName>
</protein>
<accession>A0AAC9PTH4</accession>
<gene>
    <name evidence="2" type="ORF">UA74_20540</name>
</gene>
<organism evidence="2 3">
    <name type="scientific">Actinoalloteichus fjordicus</name>
    <dbReference type="NCBI Taxonomy" id="1612552"/>
    <lineage>
        <taxon>Bacteria</taxon>
        <taxon>Bacillati</taxon>
        <taxon>Actinomycetota</taxon>
        <taxon>Actinomycetes</taxon>
        <taxon>Pseudonocardiales</taxon>
        <taxon>Pseudonocardiaceae</taxon>
        <taxon>Actinoalloteichus</taxon>
    </lineage>
</organism>
<reference evidence="3" key="1">
    <citation type="submission" date="2016-06" db="EMBL/GenBank/DDBJ databases">
        <title>Complete genome sequence of Actinoalloteichus fjordicus DSM 46855 (=ADI127-17), type strain of the new species Actinoalloteichus fjordicus.</title>
        <authorList>
            <person name="Ruckert C."/>
            <person name="Nouioui I."/>
            <person name="Willmese J."/>
            <person name="van Wezel G."/>
            <person name="Klenk H.-P."/>
            <person name="Kalinowski J."/>
            <person name="Zotchev S.B."/>
        </authorList>
    </citation>
    <scope>NUCLEOTIDE SEQUENCE [LARGE SCALE GENOMIC DNA]</scope>
    <source>
        <strain evidence="3">ADI127-7</strain>
    </source>
</reference>
<keyword evidence="3" id="KW-1185">Reference proteome</keyword>